<dbReference type="AlphaFoldDB" id="A0A250E6A3"/>
<dbReference type="Gene3D" id="3.40.50.2000">
    <property type="entry name" value="Glycogen Phosphorylase B"/>
    <property type="match status" value="2"/>
</dbReference>
<reference evidence="3 4" key="1">
    <citation type="journal article" date="2017" name="Genome Announc.">
        <title>Twelve Complete Reference Genomes of Clinical Isolates in the Capnocytophaga Genus.</title>
        <authorList>
            <person name="Villarma A."/>
            <person name="Gulvik C.A."/>
            <person name="Rowe L.A."/>
            <person name="Sheth M."/>
            <person name="Juieng P."/>
            <person name="Nicholson A.C."/>
            <person name="Loparev V.N."/>
            <person name="McQuiston J.R."/>
        </authorList>
    </citation>
    <scope>NUCLEOTIDE SEQUENCE [LARGE SCALE GENOMIC DNA]</scope>
    <source>
        <strain evidence="3 4">G7591</strain>
    </source>
</reference>
<dbReference type="InterPro" id="IPR028098">
    <property type="entry name" value="Glyco_trans_4-like_N"/>
</dbReference>
<proteinExistence type="predicted"/>
<dbReference type="CDD" id="cd03825">
    <property type="entry name" value="GT4_WcaC-like"/>
    <property type="match status" value="1"/>
</dbReference>
<sequence length="415" mass="47222">MKILHINTNDIEGGAARAAYRLHKALLKIGMDSQMLVQTKNSDDSTVQAVYKTKLGKAYSLLRPFLDALPLKCYKNRTKTPFSPAWFPFSKVLNRIDELNPDVVHLHWICGGMLPIEDLAKIKKPIVWTLHDMWAFTGGEHYDENQEHYLEKCGFSKVLGSNKENDLSRKGWKRKNDVYGKIDNLIIIGPSNWIHNEAQRSSLLKNKKHFHLPNVIDVNIFKPLPKEIARSIWNVPRDKKIIIFGAISAVSDDRKGFLLLKNALNLLKTNNVEIIIFGSSEPSYKQPLSDYKVTYVGRLYDDVSLVSLYNCADVMVVPSRQENLPQTTTESMACGVPVVAFNTTGIPTIIEHKVNGYLASPFSSEDLKNGIEWVLNNENYEDLSKNARQRIMNSFSNEALIPKYVDLYKKIINEK</sequence>
<evidence type="ECO:0000259" key="2">
    <source>
        <dbReference type="Pfam" id="PF13439"/>
    </source>
</evidence>
<dbReference type="GeneID" id="96781666"/>
<name>A0A250E6A3_9FLAO</name>
<evidence type="ECO:0000313" key="4">
    <source>
        <dbReference type="Proteomes" id="UP000242855"/>
    </source>
</evidence>
<dbReference type="RefSeq" id="WP_098029111.1">
    <property type="nucleotide sequence ID" value="NZ_CP022378.1"/>
</dbReference>
<dbReference type="SUPFAM" id="SSF53756">
    <property type="entry name" value="UDP-Glycosyltransferase/glycogen phosphorylase"/>
    <property type="match status" value="1"/>
</dbReference>
<dbReference type="InterPro" id="IPR001296">
    <property type="entry name" value="Glyco_trans_1"/>
</dbReference>
<accession>A0A250E6A3</accession>
<evidence type="ECO:0000313" key="3">
    <source>
        <dbReference type="EMBL" id="ATA68512.1"/>
    </source>
</evidence>
<dbReference type="PANTHER" id="PTHR12526">
    <property type="entry name" value="GLYCOSYLTRANSFERASE"/>
    <property type="match status" value="1"/>
</dbReference>
<feature type="domain" description="Glycosyltransferase subfamily 4-like N-terminal" evidence="2">
    <location>
        <begin position="13"/>
        <end position="217"/>
    </location>
</feature>
<evidence type="ECO:0000259" key="1">
    <source>
        <dbReference type="Pfam" id="PF00534"/>
    </source>
</evidence>
<dbReference type="Proteomes" id="UP000242855">
    <property type="component" value="Chromosome"/>
</dbReference>
<dbReference type="PANTHER" id="PTHR12526:SF637">
    <property type="entry name" value="GLYCOSYLTRANSFERASE EPSF-RELATED"/>
    <property type="match status" value="1"/>
</dbReference>
<gene>
    <name evidence="3" type="ORF">CGC48_07635</name>
</gene>
<dbReference type="EMBL" id="CP022378">
    <property type="protein sequence ID" value="ATA68512.1"/>
    <property type="molecule type" value="Genomic_DNA"/>
</dbReference>
<dbReference type="GO" id="GO:0016757">
    <property type="term" value="F:glycosyltransferase activity"/>
    <property type="evidence" value="ECO:0007669"/>
    <property type="project" value="InterPro"/>
</dbReference>
<keyword evidence="3" id="KW-0808">Transferase</keyword>
<feature type="domain" description="Glycosyl transferase family 1" evidence="1">
    <location>
        <begin position="228"/>
        <end position="390"/>
    </location>
</feature>
<dbReference type="Pfam" id="PF00534">
    <property type="entry name" value="Glycos_transf_1"/>
    <property type="match status" value="1"/>
</dbReference>
<dbReference type="Pfam" id="PF13439">
    <property type="entry name" value="Glyco_transf_4"/>
    <property type="match status" value="1"/>
</dbReference>
<organism evidence="3 4">
    <name type="scientific">Capnocytophaga cynodegmi</name>
    <dbReference type="NCBI Taxonomy" id="28189"/>
    <lineage>
        <taxon>Bacteria</taxon>
        <taxon>Pseudomonadati</taxon>
        <taxon>Bacteroidota</taxon>
        <taxon>Flavobacteriia</taxon>
        <taxon>Flavobacteriales</taxon>
        <taxon>Flavobacteriaceae</taxon>
        <taxon>Capnocytophaga</taxon>
    </lineage>
</organism>
<dbReference type="KEGG" id="ccyn:CGC48_07635"/>
<protein>
    <submittedName>
        <fullName evidence="3">Glycosyl transferase family 1</fullName>
    </submittedName>
</protein>